<dbReference type="GO" id="GO:0032259">
    <property type="term" value="P:methylation"/>
    <property type="evidence" value="ECO:0007669"/>
    <property type="project" value="UniProtKB-KW"/>
</dbReference>
<evidence type="ECO:0000256" key="2">
    <source>
        <dbReference type="ARBA" id="ARBA00022691"/>
    </source>
</evidence>
<dbReference type="Proteomes" id="UP001157947">
    <property type="component" value="Unassembled WGS sequence"/>
</dbReference>
<dbReference type="EMBL" id="FXTX01000004">
    <property type="protein sequence ID" value="SMP06807.1"/>
    <property type="molecule type" value="Genomic_DNA"/>
</dbReference>
<evidence type="ECO:0000313" key="4">
    <source>
        <dbReference type="EMBL" id="SMP06807.1"/>
    </source>
</evidence>
<dbReference type="Gene3D" id="3.40.50.150">
    <property type="entry name" value="Vaccinia Virus protein VP39"/>
    <property type="match status" value="1"/>
</dbReference>
<gene>
    <name evidence="4" type="ORF">SAMN06264868_10482</name>
</gene>
<evidence type="ECO:0000313" key="5">
    <source>
        <dbReference type="Proteomes" id="UP001157947"/>
    </source>
</evidence>
<comment type="caution">
    <text evidence="4">The sequence shown here is derived from an EMBL/GenBank/DDBJ whole genome shotgun (WGS) entry which is preliminary data.</text>
</comment>
<reference evidence="4" key="1">
    <citation type="submission" date="2017-05" db="EMBL/GenBank/DDBJ databases">
        <authorList>
            <person name="Varghese N."/>
            <person name="Submissions S."/>
        </authorList>
    </citation>
    <scope>NUCLEOTIDE SEQUENCE</scope>
    <source>
        <strain evidence="4">DSM 18763</strain>
    </source>
</reference>
<dbReference type="InterPro" id="IPR007848">
    <property type="entry name" value="Small_mtfrase_dom"/>
</dbReference>
<keyword evidence="5" id="KW-1185">Reference proteome</keyword>
<evidence type="ECO:0000256" key="1">
    <source>
        <dbReference type="ARBA" id="ARBA00022603"/>
    </source>
</evidence>
<dbReference type="PROSITE" id="PS00092">
    <property type="entry name" value="N6_MTASE"/>
    <property type="match status" value="1"/>
</dbReference>
<keyword evidence="1" id="KW-0489">Methyltransferase</keyword>
<dbReference type="RefSeq" id="WP_265134464.1">
    <property type="nucleotide sequence ID" value="NZ_FXTX01000004.1"/>
</dbReference>
<dbReference type="PANTHER" id="PTHR47739:SF1">
    <property type="entry name" value="TRNA1(VAL) (ADENINE(37)-N6)-METHYLTRANSFERASE"/>
    <property type="match status" value="1"/>
</dbReference>
<sequence length="244" mass="28479">MNLKPDEDISPFIRGKIKIIQKKEGFRFGIDSLLLSDFTKIYSRGKILDIGTGSGIIPILLHLKYPNLEYYAVEIQEELYDIAKRNFEINNVDVKLFLEDVKNIKNIFKAEQFDYIITNPPYYKSGKSKNIQIEIAKIEKKATIKDFIEASSYLLKNKGKLFMINIAERLPEIIFLLKKYRLEPKRLKFIHPSKDEKATHFLVQADKATKEGGCIIENPVIIYENPKVKKYTEEVWNLLENYPL</sequence>
<dbReference type="InterPro" id="IPR002052">
    <property type="entry name" value="DNA_methylase_N6_adenine_CS"/>
</dbReference>
<protein>
    <submittedName>
        <fullName evidence="4">tRNA1(Val) A37 N6-methylase TrmN6</fullName>
    </submittedName>
</protein>
<feature type="domain" description="Methyltransferase small" evidence="3">
    <location>
        <begin position="32"/>
        <end position="164"/>
    </location>
</feature>
<evidence type="ECO:0000259" key="3">
    <source>
        <dbReference type="Pfam" id="PF05175"/>
    </source>
</evidence>
<dbReference type="InterPro" id="IPR029063">
    <property type="entry name" value="SAM-dependent_MTases_sf"/>
</dbReference>
<organism evidence="4 5">
    <name type="scientific">Venenivibrio stagnispumantis</name>
    <dbReference type="NCBI Taxonomy" id="407998"/>
    <lineage>
        <taxon>Bacteria</taxon>
        <taxon>Pseudomonadati</taxon>
        <taxon>Aquificota</taxon>
        <taxon>Aquificia</taxon>
        <taxon>Aquificales</taxon>
        <taxon>Hydrogenothermaceae</taxon>
        <taxon>Venenivibrio</taxon>
    </lineage>
</organism>
<name>A0AA45WKG2_9AQUI</name>
<dbReference type="AlphaFoldDB" id="A0AA45WKG2"/>
<dbReference type="SUPFAM" id="SSF53335">
    <property type="entry name" value="S-adenosyl-L-methionine-dependent methyltransferases"/>
    <property type="match status" value="1"/>
</dbReference>
<keyword evidence="2" id="KW-0949">S-adenosyl-L-methionine</keyword>
<keyword evidence="1" id="KW-0808">Transferase</keyword>
<dbReference type="GO" id="GO:0003676">
    <property type="term" value="F:nucleic acid binding"/>
    <property type="evidence" value="ECO:0007669"/>
    <property type="project" value="InterPro"/>
</dbReference>
<dbReference type="CDD" id="cd02440">
    <property type="entry name" value="AdoMet_MTases"/>
    <property type="match status" value="1"/>
</dbReference>
<dbReference type="GO" id="GO:0008757">
    <property type="term" value="F:S-adenosylmethionine-dependent methyltransferase activity"/>
    <property type="evidence" value="ECO:0007669"/>
    <property type="project" value="UniProtKB-ARBA"/>
</dbReference>
<dbReference type="InterPro" id="IPR050210">
    <property type="entry name" value="tRNA_Adenine-N(6)_MTase"/>
</dbReference>
<dbReference type="PANTHER" id="PTHR47739">
    <property type="entry name" value="TRNA1(VAL) (ADENINE(37)-N6)-METHYLTRANSFERASE"/>
    <property type="match status" value="1"/>
</dbReference>
<dbReference type="GO" id="GO:0008170">
    <property type="term" value="F:N-methyltransferase activity"/>
    <property type="evidence" value="ECO:0007669"/>
    <property type="project" value="UniProtKB-ARBA"/>
</dbReference>
<accession>A0AA45WKG2</accession>
<dbReference type="Pfam" id="PF05175">
    <property type="entry name" value="MTS"/>
    <property type="match status" value="1"/>
</dbReference>
<proteinExistence type="predicted"/>